<dbReference type="InterPro" id="IPR029021">
    <property type="entry name" value="Prot-tyrosine_phosphatase-like"/>
</dbReference>
<evidence type="ECO:0000256" key="1">
    <source>
        <dbReference type="ARBA" id="ARBA00009580"/>
    </source>
</evidence>
<evidence type="ECO:0000313" key="3">
    <source>
        <dbReference type="EMBL" id="MFC6865931.1"/>
    </source>
</evidence>
<proteinExistence type="inferred from homology"/>
<sequence>MRWIDFEGAVNVRDVGGMPTADGGKTVPGRLLRSDNLQGLTRNDVAKFVDEHGLRTVIDLRTTNELTLEGPGPLTEVSTVRHTHHSMLPERGNATDAAADTFESRRERILAMAPDDIVCGIYLSYLADRPDSVVSALRTIAASDGAAVVHCAAGKDRTGVVVAMALSAVGVQEDAVVADYAATGQRIEAILDRLRSTPTYAGDIDRLPVDAHTPRAETMAAFLRHLDTEHGGVTEWLAEHGFGGTDVDRLRYRLLAD</sequence>
<reference evidence="4" key="1">
    <citation type="journal article" date="2019" name="Int. J. Syst. Evol. Microbiol.">
        <title>The Global Catalogue of Microorganisms (GCM) 10K type strain sequencing project: providing services to taxonomists for standard genome sequencing and annotation.</title>
        <authorList>
            <consortium name="The Broad Institute Genomics Platform"/>
            <consortium name="The Broad Institute Genome Sequencing Center for Infectious Disease"/>
            <person name="Wu L."/>
            <person name="Ma J."/>
        </authorList>
    </citation>
    <scope>NUCLEOTIDE SEQUENCE [LARGE SCALE GENOMIC DNA]</scope>
    <source>
        <strain evidence="4">KCTC 32255</strain>
    </source>
</reference>
<dbReference type="PROSITE" id="PS50056">
    <property type="entry name" value="TYR_PHOSPHATASE_2"/>
    <property type="match status" value="1"/>
</dbReference>
<accession>A0ABW2BSC4</accession>
<dbReference type="InterPro" id="IPR000387">
    <property type="entry name" value="Tyr_Pase_dom"/>
</dbReference>
<evidence type="ECO:0000313" key="4">
    <source>
        <dbReference type="Proteomes" id="UP001596337"/>
    </source>
</evidence>
<dbReference type="GO" id="GO:0004725">
    <property type="term" value="F:protein tyrosine phosphatase activity"/>
    <property type="evidence" value="ECO:0007669"/>
    <property type="project" value="UniProtKB-EC"/>
</dbReference>
<organism evidence="3 4">
    <name type="scientific">Haloechinothrix salitolerans</name>
    <dbReference type="NCBI Taxonomy" id="926830"/>
    <lineage>
        <taxon>Bacteria</taxon>
        <taxon>Bacillati</taxon>
        <taxon>Actinomycetota</taxon>
        <taxon>Actinomycetes</taxon>
        <taxon>Pseudonocardiales</taxon>
        <taxon>Pseudonocardiaceae</taxon>
        <taxon>Haloechinothrix</taxon>
    </lineage>
</organism>
<feature type="domain" description="Tyrosine specific protein phosphatases" evidence="2">
    <location>
        <begin position="131"/>
        <end position="166"/>
    </location>
</feature>
<dbReference type="Gene3D" id="3.90.190.10">
    <property type="entry name" value="Protein tyrosine phosphatase superfamily"/>
    <property type="match status" value="1"/>
</dbReference>
<dbReference type="EMBL" id="JBHSXX010000001">
    <property type="protein sequence ID" value="MFC6865931.1"/>
    <property type="molecule type" value="Genomic_DNA"/>
</dbReference>
<comment type="similarity">
    <text evidence="1">Belongs to the protein-tyrosine phosphatase family.</text>
</comment>
<dbReference type="PROSITE" id="PS00383">
    <property type="entry name" value="TYR_PHOSPHATASE_1"/>
    <property type="match status" value="1"/>
</dbReference>
<dbReference type="PANTHER" id="PTHR31126">
    <property type="entry name" value="TYROSINE-PROTEIN PHOSPHATASE"/>
    <property type="match status" value="1"/>
</dbReference>
<dbReference type="SUPFAM" id="SSF52799">
    <property type="entry name" value="(Phosphotyrosine protein) phosphatases II"/>
    <property type="match status" value="1"/>
</dbReference>
<evidence type="ECO:0000259" key="2">
    <source>
        <dbReference type="PROSITE" id="PS50056"/>
    </source>
</evidence>
<protein>
    <submittedName>
        <fullName evidence="3">Tyrosine-protein phosphatase</fullName>
        <ecNumber evidence="3">3.1.3.48</ecNumber>
    </submittedName>
</protein>
<dbReference type="EC" id="3.1.3.48" evidence="3"/>
<keyword evidence="3" id="KW-0378">Hydrolase</keyword>
<name>A0ABW2BSC4_9PSEU</name>
<dbReference type="InterPro" id="IPR026893">
    <property type="entry name" value="Tyr/Ser_Pase_IphP-type"/>
</dbReference>
<gene>
    <name evidence="3" type="ORF">ACFQGD_02085</name>
</gene>
<dbReference type="Proteomes" id="UP001596337">
    <property type="component" value="Unassembled WGS sequence"/>
</dbReference>
<dbReference type="RefSeq" id="WP_345402549.1">
    <property type="nucleotide sequence ID" value="NZ_BAABLA010000111.1"/>
</dbReference>
<dbReference type="PANTHER" id="PTHR31126:SF1">
    <property type="entry name" value="TYROSINE SPECIFIC PROTEIN PHOSPHATASES DOMAIN-CONTAINING PROTEIN"/>
    <property type="match status" value="1"/>
</dbReference>
<comment type="caution">
    <text evidence="3">The sequence shown here is derived from an EMBL/GenBank/DDBJ whole genome shotgun (WGS) entry which is preliminary data.</text>
</comment>
<keyword evidence="4" id="KW-1185">Reference proteome</keyword>
<dbReference type="InterPro" id="IPR016130">
    <property type="entry name" value="Tyr_Pase_AS"/>
</dbReference>
<dbReference type="Pfam" id="PF13350">
    <property type="entry name" value="Y_phosphatase3"/>
    <property type="match status" value="1"/>
</dbReference>